<protein>
    <submittedName>
        <fullName evidence="1">Uncharacterized protein</fullName>
    </submittedName>
</protein>
<evidence type="ECO:0000313" key="1">
    <source>
        <dbReference type="EMBL" id="KAI3814362.1"/>
    </source>
</evidence>
<dbReference type="Proteomes" id="UP001056120">
    <property type="component" value="Linkage Group LG06"/>
</dbReference>
<reference evidence="1 2" key="2">
    <citation type="journal article" date="2022" name="Mol. Ecol. Resour.">
        <title>The genomes of chicory, endive, great burdock and yacon provide insights into Asteraceae paleo-polyploidization history and plant inulin production.</title>
        <authorList>
            <person name="Fan W."/>
            <person name="Wang S."/>
            <person name="Wang H."/>
            <person name="Wang A."/>
            <person name="Jiang F."/>
            <person name="Liu H."/>
            <person name="Zhao H."/>
            <person name="Xu D."/>
            <person name="Zhang Y."/>
        </authorList>
    </citation>
    <scope>NUCLEOTIDE SEQUENCE [LARGE SCALE GENOMIC DNA]</scope>
    <source>
        <strain evidence="2">cv. Yunnan</strain>
        <tissue evidence="1">Leaves</tissue>
    </source>
</reference>
<sequence length="100" mass="11175">MRRDEGGDDQTNVGGDEGGNESGKGNEGDDSEVNIEWFESDEDESFSEADLEDTPLELEKYGSDEKITCETMDGQMVETDFFLDRSSWFKPLPPISDPLL</sequence>
<dbReference type="EMBL" id="CM042023">
    <property type="protein sequence ID" value="KAI3814362.1"/>
    <property type="molecule type" value="Genomic_DNA"/>
</dbReference>
<gene>
    <name evidence="1" type="ORF">L1987_19115</name>
</gene>
<organism evidence="1 2">
    <name type="scientific">Smallanthus sonchifolius</name>
    <dbReference type="NCBI Taxonomy" id="185202"/>
    <lineage>
        <taxon>Eukaryota</taxon>
        <taxon>Viridiplantae</taxon>
        <taxon>Streptophyta</taxon>
        <taxon>Embryophyta</taxon>
        <taxon>Tracheophyta</taxon>
        <taxon>Spermatophyta</taxon>
        <taxon>Magnoliopsida</taxon>
        <taxon>eudicotyledons</taxon>
        <taxon>Gunneridae</taxon>
        <taxon>Pentapetalae</taxon>
        <taxon>asterids</taxon>
        <taxon>campanulids</taxon>
        <taxon>Asterales</taxon>
        <taxon>Asteraceae</taxon>
        <taxon>Asteroideae</taxon>
        <taxon>Heliantheae alliance</taxon>
        <taxon>Millerieae</taxon>
        <taxon>Smallanthus</taxon>
    </lineage>
</organism>
<accession>A0ACB9J523</accession>
<name>A0ACB9J523_9ASTR</name>
<comment type="caution">
    <text evidence="1">The sequence shown here is derived from an EMBL/GenBank/DDBJ whole genome shotgun (WGS) entry which is preliminary data.</text>
</comment>
<evidence type="ECO:0000313" key="2">
    <source>
        <dbReference type="Proteomes" id="UP001056120"/>
    </source>
</evidence>
<proteinExistence type="predicted"/>
<reference evidence="2" key="1">
    <citation type="journal article" date="2022" name="Mol. Ecol. Resour.">
        <title>The genomes of chicory, endive, great burdock and yacon provide insights into Asteraceae palaeo-polyploidization history and plant inulin production.</title>
        <authorList>
            <person name="Fan W."/>
            <person name="Wang S."/>
            <person name="Wang H."/>
            <person name="Wang A."/>
            <person name="Jiang F."/>
            <person name="Liu H."/>
            <person name="Zhao H."/>
            <person name="Xu D."/>
            <person name="Zhang Y."/>
        </authorList>
    </citation>
    <scope>NUCLEOTIDE SEQUENCE [LARGE SCALE GENOMIC DNA]</scope>
    <source>
        <strain evidence="2">cv. Yunnan</strain>
    </source>
</reference>
<keyword evidence="2" id="KW-1185">Reference proteome</keyword>